<dbReference type="InterPro" id="IPR050086">
    <property type="entry name" value="MetN_ABC_transporter-like"/>
</dbReference>
<evidence type="ECO:0000256" key="1">
    <source>
        <dbReference type="ARBA" id="ARBA00004417"/>
    </source>
</evidence>
<dbReference type="GO" id="GO:0015424">
    <property type="term" value="F:ABC-type amino acid transporter activity"/>
    <property type="evidence" value="ECO:0007669"/>
    <property type="project" value="InterPro"/>
</dbReference>
<evidence type="ECO:0000256" key="4">
    <source>
        <dbReference type="ARBA" id="ARBA00022475"/>
    </source>
</evidence>
<gene>
    <name evidence="11" type="ORF">HNP49_003530</name>
</gene>
<dbReference type="AlphaFoldDB" id="A0A7X0BVH3"/>
<dbReference type="EMBL" id="JACHLL010000008">
    <property type="protein sequence ID" value="MBB6343328.1"/>
    <property type="molecule type" value="Genomic_DNA"/>
</dbReference>
<dbReference type="PROSITE" id="PS50893">
    <property type="entry name" value="ABC_TRANSPORTER_2"/>
    <property type="match status" value="1"/>
</dbReference>
<keyword evidence="4" id="KW-1003">Cell membrane</keyword>
<keyword evidence="9" id="KW-0472">Membrane</keyword>
<keyword evidence="12" id="KW-1185">Reference proteome</keyword>
<evidence type="ECO:0000256" key="6">
    <source>
        <dbReference type="ARBA" id="ARBA00022741"/>
    </source>
</evidence>
<keyword evidence="6" id="KW-0547">Nucleotide-binding</keyword>
<comment type="caution">
    <text evidence="11">The sequence shown here is derived from an EMBL/GenBank/DDBJ whole genome shotgun (WGS) entry which is preliminary data.</text>
</comment>
<dbReference type="GO" id="GO:0005886">
    <property type="term" value="C:plasma membrane"/>
    <property type="evidence" value="ECO:0007669"/>
    <property type="project" value="UniProtKB-SubCell"/>
</dbReference>
<dbReference type="SUPFAM" id="SSF52540">
    <property type="entry name" value="P-loop containing nucleoside triphosphate hydrolases"/>
    <property type="match status" value="1"/>
</dbReference>
<evidence type="ECO:0000313" key="11">
    <source>
        <dbReference type="EMBL" id="MBB6343328.1"/>
    </source>
</evidence>
<keyword evidence="8" id="KW-0029">Amino-acid transport</keyword>
<dbReference type="PIRSF" id="PIRSF039085">
    <property type="entry name" value="ABC_ATPase_HisP"/>
    <property type="match status" value="1"/>
</dbReference>
<dbReference type="InterPro" id="IPR003593">
    <property type="entry name" value="AAA+_ATPase"/>
</dbReference>
<comment type="subcellular location">
    <subcellularLocation>
        <location evidence="1">Cell inner membrane</location>
        <topology evidence="1">Peripheral membrane protein</topology>
    </subcellularLocation>
</comment>
<dbReference type="PROSITE" id="PS00211">
    <property type="entry name" value="ABC_TRANSPORTER_1"/>
    <property type="match status" value="1"/>
</dbReference>
<dbReference type="PANTHER" id="PTHR43166">
    <property type="entry name" value="AMINO ACID IMPORT ATP-BINDING PROTEIN"/>
    <property type="match status" value="1"/>
</dbReference>
<dbReference type="Gene3D" id="3.40.50.300">
    <property type="entry name" value="P-loop containing nucleotide triphosphate hydrolases"/>
    <property type="match status" value="1"/>
</dbReference>
<evidence type="ECO:0000256" key="7">
    <source>
        <dbReference type="ARBA" id="ARBA00022840"/>
    </source>
</evidence>
<dbReference type="GO" id="GO:0016887">
    <property type="term" value="F:ATP hydrolysis activity"/>
    <property type="evidence" value="ECO:0007669"/>
    <property type="project" value="InterPro"/>
</dbReference>
<organism evidence="11 12">
    <name type="scientific">Pseudomonas fluvialis</name>
    <dbReference type="NCBI Taxonomy" id="1793966"/>
    <lineage>
        <taxon>Bacteria</taxon>
        <taxon>Pseudomonadati</taxon>
        <taxon>Pseudomonadota</taxon>
        <taxon>Gammaproteobacteria</taxon>
        <taxon>Pseudomonadales</taxon>
        <taxon>Pseudomonadaceae</taxon>
        <taxon>Pseudomonas</taxon>
    </lineage>
</organism>
<accession>A0A7X0BVH3</accession>
<reference evidence="11 12" key="1">
    <citation type="submission" date="2020-08" db="EMBL/GenBank/DDBJ databases">
        <title>Functional genomics of gut bacteria from endangered species of beetles.</title>
        <authorList>
            <person name="Carlos-Shanley C."/>
        </authorList>
    </citation>
    <scope>NUCLEOTIDE SEQUENCE [LARGE SCALE GENOMIC DNA]</scope>
    <source>
        <strain evidence="11 12">S00202</strain>
    </source>
</reference>
<keyword evidence="7" id="KW-0067">ATP-binding</keyword>
<dbReference type="InterPro" id="IPR003439">
    <property type="entry name" value="ABC_transporter-like_ATP-bd"/>
</dbReference>
<keyword evidence="3" id="KW-0813">Transport</keyword>
<evidence type="ECO:0000256" key="9">
    <source>
        <dbReference type="ARBA" id="ARBA00023136"/>
    </source>
</evidence>
<dbReference type="InterPro" id="IPR017871">
    <property type="entry name" value="ABC_transporter-like_CS"/>
</dbReference>
<evidence type="ECO:0000256" key="8">
    <source>
        <dbReference type="ARBA" id="ARBA00022970"/>
    </source>
</evidence>
<evidence type="ECO:0000256" key="2">
    <source>
        <dbReference type="ARBA" id="ARBA00005417"/>
    </source>
</evidence>
<evidence type="ECO:0000259" key="10">
    <source>
        <dbReference type="PROSITE" id="PS50893"/>
    </source>
</evidence>
<dbReference type="InterPro" id="IPR027417">
    <property type="entry name" value="P-loop_NTPase"/>
</dbReference>
<dbReference type="Pfam" id="PF00005">
    <property type="entry name" value="ABC_tran"/>
    <property type="match status" value="1"/>
</dbReference>
<comment type="similarity">
    <text evidence="2">Belongs to the ABC transporter superfamily.</text>
</comment>
<dbReference type="SMART" id="SM00382">
    <property type="entry name" value="AAA"/>
    <property type="match status" value="1"/>
</dbReference>
<dbReference type="InterPro" id="IPR030679">
    <property type="entry name" value="ABC_ATPase_HisP-typ"/>
</dbReference>
<proteinExistence type="inferred from homology"/>
<evidence type="ECO:0000256" key="5">
    <source>
        <dbReference type="ARBA" id="ARBA00022519"/>
    </source>
</evidence>
<evidence type="ECO:0000256" key="3">
    <source>
        <dbReference type="ARBA" id="ARBA00022448"/>
    </source>
</evidence>
<dbReference type="Proteomes" id="UP000557193">
    <property type="component" value="Unassembled WGS sequence"/>
</dbReference>
<dbReference type="FunFam" id="3.40.50.300:FF:000020">
    <property type="entry name" value="Amino acid ABC transporter ATP-binding component"/>
    <property type="match status" value="1"/>
</dbReference>
<dbReference type="GO" id="GO:0005524">
    <property type="term" value="F:ATP binding"/>
    <property type="evidence" value="ECO:0007669"/>
    <property type="project" value="UniProtKB-KW"/>
</dbReference>
<name>A0A7X0BVH3_9PSED</name>
<keyword evidence="5" id="KW-0997">Cell inner membrane</keyword>
<protein>
    <submittedName>
        <fullName evidence="11">ABC-type histidine transport system ATPase subunit</fullName>
    </submittedName>
</protein>
<evidence type="ECO:0000313" key="12">
    <source>
        <dbReference type="Proteomes" id="UP000557193"/>
    </source>
</evidence>
<dbReference type="PANTHER" id="PTHR43166:SF35">
    <property type="entry name" value="L-CYSTINE IMPORT ATP-BINDING PROTEIN TCYN"/>
    <property type="match status" value="1"/>
</dbReference>
<feature type="domain" description="ABC transporter" evidence="10">
    <location>
        <begin position="11"/>
        <end position="256"/>
    </location>
</feature>
<sequence>MTTMHHPQAALEVENLHKSYDGTEVLKGVSLTAHKHEVISIIGSSGSGKSTFLRCMNLLEFPDSGTLRVHGEELELAADSRGNRSKRFQRQIERVRTRLGMVFQSFNLWPHMSVLENVMMGPCIVLGRPREEVEAKARSLLARVGMLEKCQVYPECLSGGQKQRVAIARALAMDPEVMLFDEPTSALDPELVGEVLRVIRELGEEGRTMIMVTHEMRFAREVSSRVVYLHQGRIEEQGTPEQLFGDPQSANLRRLLATQH</sequence>